<dbReference type="EMBL" id="CM043020">
    <property type="protein sequence ID" value="KAI4460154.1"/>
    <property type="molecule type" value="Genomic_DNA"/>
</dbReference>
<comment type="caution">
    <text evidence="1">The sequence shown here is derived from an EMBL/GenBank/DDBJ whole genome shotgun (WGS) entry which is preliminary data.</text>
</comment>
<organism evidence="1 2">
    <name type="scientific">Holotrichia oblita</name>
    <name type="common">Chafer beetle</name>
    <dbReference type="NCBI Taxonomy" id="644536"/>
    <lineage>
        <taxon>Eukaryota</taxon>
        <taxon>Metazoa</taxon>
        <taxon>Ecdysozoa</taxon>
        <taxon>Arthropoda</taxon>
        <taxon>Hexapoda</taxon>
        <taxon>Insecta</taxon>
        <taxon>Pterygota</taxon>
        <taxon>Neoptera</taxon>
        <taxon>Endopterygota</taxon>
        <taxon>Coleoptera</taxon>
        <taxon>Polyphaga</taxon>
        <taxon>Scarabaeiformia</taxon>
        <taxon>Scarabaeidae</taxon>
        <taxon>Melolonthinae</taxon>
        <taxon>Holotrichia</taxon>
    </lineage>
</organism>
<evidence type="ECO:0000313" key="2">
    <source>
        <dbReference type="Proteomes" id="UP001056778"/>
    </source>
</evidence>
<reference evidence="1" key="1">
    <citation type="submission" date="2022-04" db="EMBL/GenBank/DDBJ databases">
        <title>Chromosome-scale genome assembly of Holotrichia oblita Faldermann.</title>
        <authorList>
            <person name="Rongchong L."/>
        </authorList>
    </citation>
    <scope>NUCLEOTIDE SEQUENCE</scope>
    <source>
        <strain evidence="1">81SQS9</strain>
    </source>
</reference>
<gene>
    <name evidence="1" type="ORF">MML48_6g00017639</name>
</gene>
<name>A0ACB9T022_HOLOL</name>
<dbReference type="Proteomes" id="UP001056778">
    <property type="component" value="Chromosome 6"/>
</dbReference>
<keyword evidence="1" id="KW-0808">Transferase</keyword>
<protein>
    <submittedName>
        <fullName evidence="1">Glutathione s transferase d10 isoform a-related</fullName>
    </submittedName>
</protein>
<proteinExistence type="predicted"/>
<evidence type="ECO:0000313" key="1">
    <source>
        <dbReference type="EMBL" id="KAI4460154.1"/>
    </source>
</evidence>
<keyword evidence="2" id="KW-1185">Reference proteome</keyword>
<accession>A0ACB9T022</accession>
<sequence length="137" mass="15156">MQNDTVIPIFTADKSAANKSEKMNGGEDDEEATIDFYYFPPSPPCRSVLLLARTLGIEFNLKLVNILEGEQMSPEYVKRPIVFQHQPPDPESAEKVEEALGYLNAFLDNHPWVAGPYMTVADFAVVATVATAKAGFF</sequence>